<keyword evidence="2" id="KW-1185">Reference proteome</keyword>
<dbReference type="EMBL" id="BAABIY010000014">
    <property type="protein sequence ID" value="GAA5097604.1"/>
    <property type="molecule type" value="Genomic_DNA"/>
</dbReference>
<gene>
    <name evidence="1" type="ORF">GCM10023260_07600</name>
</gene>
<reference evidence="2" key="1">
    <citation type="journal article" date="2019" name="Int. J. Syst. Evol. Microbiol.">
        <title>The Global Catalogue of Microorganisms (GCM) 10K type strain sequencing project: providing services to taxonomists for standard genome sequencing and annotation.</title>
        <authorList>
            <consortium name="The Broad Institute Genomics Platform"/>
            <consortium name="The Broad Institute Genome Sequencing Center for Infectious Disease"/>
            <person name="Wu L."/>
            <person name="Ma J."/>
        </authorList>
    </citation>
    <scope>NUCLEOTIDE SEQUENCE [LARGE SCALE GENOMIC DNA]</scope>
    <source>
        <strain evidence="2">JCM 17706</strain>
    </source>
</reference>
<dbReference type="SUPFAM" id="SSF75217">
    <property type="entry name" value="alpha/beta knot"/>
    <property type="match status" value="1"/>
</dbReference>
<organism evidence="1 2">
    <name type="scientific">Bartonella acomydis</name>
    <dbReference type="NCBI Taxonomy" id="686234"/>
    <lineage>
        <taxon>Bacteria</taxon>
        <taxon>Pseudomonadati</taxon>
        <taxon>Pseudomonadota</taxon>
        <taxon>Alphaproteobacteria</taxon>
        <taxon>Hyphomicrobiales</taxon>
        <taxon>Bartonellaceae</taxon>
        <taxon>Bartonella</taxon>
    </lineage>
</organism>
<sequence>MLLCGISNHDNMGNIFPNAAAICKEMVFPLTKLHVIQLYRKSIRVSTGAALKADIHDIITTINAPDFHLYALFASAPYIILKQAQPTRSIALILRTEDDELPTQCIKNINITQPYGSWL</sequence>
<accession>A0ABP9MLB2</accession>
<evidence type="ECO:0000313" key="2">
    <source>
        <dbReference type="Proteomes" id="UP001501525"/>
    </source>
</evidence>
<name>A0ABP9MLB2_9HYPH</name>
<comment type="caution">
    <text evidence="1">The sequence shown here is derived from an EMBL/GenBank/DDBJ whole genome shotgun (WGS) entry which is preliminary data.</text>
</comment>
<dbReference type="InterPro" id="IPR029028">
    <property type="entry name" value="Alpha/beta_knot_MTases"/>
</dbReference>
<evidence type="ECO:0000313" key="1">
    <source>
        <dbReference type="EMBL" id="GAA5097604.1"/>
    </source>
</evidence>
<proteinExistence type="predicted"/>
<dbReference type="Proteomes" id="UP001501525">
    <property type="component" value="Unassembled WGS sequence"/>
</dbReference>
<protein>
    <submittedName>
        <fullName evidence="1">Uncharacterized protein</fullName>
    </submittedName>
</protein>
<dbReference type="RefSeq" id="WP_345096660.1">
    <property type="nucleotide sequence ID" value="NZ_BAABIY010000014.1"/>
</dbReference>